<comment type="subunit">
    <text evidence="1">Component of the MPD complex composed of SpoIIM, SpoIIP and SpoIID.</text>
</comment>
<keyword evidence="1 2" id="KW-0812">Transmembrane</keyword>
<evidence type="ECO:0000313" key="4">
    <source>
        <dbReference type="Proteomes" id="UP001526147"/>
    </source>
</evidence>
<evidence type="ECO:0000256" key="2">
    <source>
        <dbReference type="SAM" id="Phobius"/>
    </source>
</evidence>
<dbReference type="RefSeq" id="WP_251682635.1">
    <property type="nucleotide sequence ID" value="NZ_JAMAWP010000004.1"/>
</dbReference>
<proteinExistence type="predicted"/>
<reference evidence="3 4" key="1">
    <citation type="submission" date="2022-10" db="EMBL/GenBank/DDBJ databases">
        <title>Draft genome assembly of moderately radiation resistant bacterium Metabacillus halosaccharovorans.</title>
        <authorList>
            <person name="Pal S."/>
            <person name="Gopinathan A."/>
        </authorList>
    </citation>
    <scope>NUCLEOTIDE SEQUENCE [LARGE SCALE GENOMIC DNA]</scope>
    <source>
        <strain evidence="3 4">VITHBRA001</strain>
    </source>
</reference>
<feature type="transmembrane region" description="Helical" evidence="2">
    <location>
        <begin position="115"/>
        <end position="135"/>
    </location>
</feature>
<sequence length="218" mass="24528">MRRQQLPVSAMIKQHLKEYSSIYLFVFVLFLMGVIFGAIIVNSMNLSQKEDLYYYLNRFFGQVAEGKVASAADMFHQSFFHNLKYLGLMWILGISIIGLPVILVMLFIKGMVVGFTVGFLVNQLGLKGFLLSFVTVLPQNILLIPAFIIMCSVAISFSLKIIRQLFVKKSSTLEAPLTLFMRYASVFVFIGVIAVLASGFEAYASPFLMKNIVEFVSK</sequence>
<evidence type="ECO:0000313" key="3">
    <source>
        <dbReference type="EMBL" id="MCV9888268.1"/>
    </source>
</evidence>
<comment type="caution">
    <text evidence="3">The sequence shown here is derived from an EMBL/GenBank/DDBJ whole genome shotgun (WGS) entry which is preliminary data.</text>
</comment>
<feature type="transmembrane region" description="Helical" evidence="2">
    <location>
        <begin position="141"/>
        <end position="159"/>
    </location>
</feature>
<protein>
    <recommendedName>
        <fullName evidence="1">Stage II sporulation protein M</fullName>
    </recommendedName>
</protein>
<organism evidence="3 4">
    <name type="scientific">Metabacillus halosaccharovorans</name>
    <dbReference type="NCBI Taxonomy" id="930124"/>
    <lineage>
        <taxon>Bacteria</taxon>
        <taxon>Bacillati</taxon>
        <taxon>Bacillota</taxon>
        <taxon>Bacilli</taxon>
        <taxon>Bacillales</taxon>
        <taxon>Bacillaceae</taxon>
        <taxon>Metabacillus</taxon>
    </lineage>
</organism>
<comment type="subcellular location">
    <subcellularLocation>
        <location evidence="1">Cell membrane</location>
        <topology evidence="1">Multi-pass membrane protein</topology>
    </subcellularLocation>
    <text evidence="1">Localizes to the sporulation septum and to the second division site within the mother cell. Before the start of engulfment localizes to the septal midpoint, then spreads throughout the septum prior to becoming enriched at the leading edge of the engulfing membrane, where it remains until the completion of membrane migration. Some remain partially trapped at the septum during engulfment and upon completion of engulfment become dispersed in the outer forespore membrane. Localization of the MPD complex to the septal membrane is dependent on SpoIIB.</text>
</comment>
<comment type="function">
    <text evidence="1">Required for complete septum migration and engulfment of the forespore compartment during sporulation. Required for stabilizing and recruiting of SpoIIP to the septal membrane.</text>
</comment>
<accession>A0ABT3DMH6</accession>
<feature type="transmembrane region" description="Helical" evidence="2">
    <location>
        <begin position="85"/>
        <end position="108"/>
    </location>
</feature>
<feature type="transmembrane region" description="Helical" evidence="2">
    <location>
        <begin position="180"/>
        <end position="200"/>
    </location>
</feature>
<keyword evidence="4" id="KW-1185">Reference proteome</keyword>
<evidence type="ECO:0000256" key="1">
    <source>
        <dbReference type="PIRNR" id="PIRNR038973"/>
    </source>
</evidence>
<name>A0ABT3DMH6_9BACI</name>
<dbReference type="InterPro" id="IPR002798">
    <property type="entry name" value="SpoIIM-like"/>
</dbReference>
<dbReference type="InterPro" id="IPR014196">
    <property type="entry name" value="SpoIIM"/>
</dbReference>
<gene>
    <name evidence="3" type="primary">spoIIM</name>
    <name evidence="3" type="ORF">OIH86_21700</name>
</gene>
<dbReference type="Pfam" id="PF01944">
    <property type="entry name" value="SpoIIM"/>
    <property type="match status" value="1"/>
</dbReference>
<dbReference type="EMBL" id="JAOYEY010000050">
    <property type="protein sequence ID" value="MCV9888268.1"/>
    <property type="molecule type" value="Genomic_DNA"/>
</dbReference>
<keyword evidence="2" id="KW-1133">Transmembrane helix</keyword>
<keyword evidence="1 2" id="KW-0472">Membrane</keyword>
<keyword evidence="1" id="KW-0749">Sporulation</keyword>
<dbReference type="NCBIfam" id="TIGR02831">
    <property type="entry name" value="spo_II_M"/>
    <property type="match status" value="1"/>
</dbReference>
<feature type="transmembrane region" description="Helical" evidence="2">
    <location>
        <begin position="21"/>
        <end position="41"/>
    </location>
</feature>
<dbReference type="PIRSF" id="PIRSF038973">
    <property type="entry name" value="SpoIIM"/>
    <property type="match status" value="1"/>
</dbReference>
<dbReference type="Proteomes" id="UP001526147">
    <property type="component" value="Unassembled WGS sequence"/>
</dbReference>
<keyword evidence="1" id="KW-1003">Cell membrane</keyword>